<name>A0A852VAH7_9BACT</name>
<dbReference type="FunFam" id="1.10.1370.40:FF:000001">
    <property type="entry name" value="Dipeptidyl carboxypeptidase II"/>
    <property type="match status" value="1"/>
</dbReference>
<keyword evidence="3" id="KW-0963">Cytoplasm</keyword>
<evidence type="ECO:0000256" key="7">
    <source>
        <dbReference type="ARBA" id="ARBA00022801"/>
    </source>
</evidence>
<evidence type="ECO:0000256" key="5">
    <source>
        <dbReference type="ARBA" id="ARBA00022670"/>
    </source>
</evidence>
<proteinExistence type="inferred from homology"/>
<dbReference type="GO" id="GO:0005829">
    <property type="term" value="C:cytosol"/>
    <property type="evidence" value="ECO:0007669"/>
    <property type="project" value="TreeGrafter"/>
</dbReference>
<dbReference type="Proteomes" id="UP000564385">
    <property type="component" value="Unassembled WGS sequence"/>
</dbReference>
<dbReference type="CDD" id="cd06456">
    <property type="entry name" value="M3A_DCP"/>
    <property type="match status" value="1"/>
</dbReference>
<dbReference type="EMBL" id="JACCCU010000001">
    <property type="protein sequence ID" value="NYF88690.1"/>
    <property type="molecule type" value="Genomic_DNA"/>
</dbReference>
<evidence type="ECO:0000256" key="6">
    <source>
        <dbReference type="ARBA" id="ARBA00022723"/>
    </source>
</evidence>
<dbReference type="Pfam" id="PF01432">
    <property type="entry name" value="Peptidase_M3"/>
    <property type="match status" value="1"/>
</dbReference>
<comment type="similarity">
    <text evidence="2 15">Belongs to the peptidase M3 family.</text>
</comment>
<dbReference type="SUPFAM" id="SSF55486">
    <property type="entry name" value="Metalloproteases ('zincins'), catalytic domain"/>
    <property type="match status" value="1"/>
</dbReference>
<accession>A0A852VAH7</accession>
<evidence type="ECO:0000256" key="12">
    <source>
        <dbReference type="ARBA" id="ARBA00066668"/>
    </source>
</evidence>
<organism evidence="18 19">
    <name type="scientific">Tunturiibacter lichenicola</name>
    <dbReference type="NCBI Taxonomy" id="2051959"/>
    <lineage>
        <taxon>Bacteria</taxon>
        <taxon>Pseudomonadati</taxon>
        <taxon>Acidobacteriota</taxon>
        <taxon>Terriglobia</taxon>
        <taxon>Terriglobales</taxon>
        <taxon>Acidobacteriaceae</taxon>
        <taxon>Tunturiibacter</taxon>
    </lineage>
</organism>
<keyword evidence="8 15" id="KW-0862">Zinc</keyword>
<dbReference type="PANTHER" id="PTHR43660">
    <property type="entry name" value="DIPEPTIDYL CARBOXYPEPTIDASE"/>
    <property type="match status" value="1"/>
</dbReference>
<comment type="catalytic activity">
    <reaction evidence="10">
        <text>Hydrolysis of unblocked, C-terminal dipeptides from oligopeptides, with broad specificity. Does not hydrolyze bonds in which P1' is Pro, or both P1 and P1' are Gly.</text>
        <dbReference type="EC" id="3.4.15.5"/>
    </reaction>
</comment>
<gene>
    <name evidence="18" type="ORF">HDF08_000757</name>
</gene>
<feature type="domain" description="Peptidase M3A/M3B catalytic" evidence="17">
    <location>
        <begin position="268"/>
        <end position="719"/>
    </location>
</feature>
<dbReference type="FunFam" id="3.40.390.10:FF:000009">
    <property type="entry name" value="Oligopeptidase A"/>
    <property type="match status" value="1"/>
</dbReference>
<evidence type="ECO:0000256" key="4">
    <source>
        <dbReference type="ARBA" id="ARBA00022645"/>
    </source>
</evidence>
<evidence type="ECO:0000259" key="17">
    <source>
        <dbReference type="Pfam" id="PF01432"/>
    </source>
</evidence>
<evidence type="ECO:0000313" key="19">
    <source>
        <dbReference type="Proteomes" id="UP000564385"/>
    </source>
</evidence>
<evidence type="ECO:0000256" key="14">
    <source>
        <dbReference type="ARBA" id="ARBA00075608"/>
    </source>
</evidence>
<dbReference type="GO" id="GO:0004180">
    <property type="term" value="F:carboxypeptidase activity"/>
    <property type="evidence" value="ECO:0007669"/>
    <property type="project" value="UniProtKB-KW"/>
</dbReference>
<dbReference type="EC" id="3.4.15.5" evidence="12"/>
<dbReference type="InterPro" id="IPR034005">
    <property type="entry name" value="M3A_DCP"/>
</dbReference>
<keyword evidence="16" id="KW-0732">Signal</keyword>
<sequence length="727" mass="80241">MSQADLVRRVSLVLSLGAFVGVSVSSASGAVMNAKDAGFDPSNPFYAKSALPFEAPPFDKIKDSDYEPAIEAGMAEELKEIDAIANNSAAPTFENTVVAMEKTGELFQRAMAAFDGVTGANTNPTLEKMQEELAPKLAAHRDAIYLNEKLFRRVAAVYDTRASLKLSPEGLRLVEVRYRDFVHAGANLSDADKEKLKKLNEEESTLSNGFRSKVLAATKDAAYVTTDKAALTGLTAADLSGAEAAAKERKKEGYVLPMQNTTQQPVLSSLSVRGTRQAVFDASWTRTERGDANDTRATIARLAQLRAEKGKLLGHDSYAGWKLEDQMAKTPENALKFMDALVAPSVANAADEAKDIQGVIDAQNKGAQGSGFPVEAWDWEFYSEQVRKAKYDIDEAQVRPYFELNNVLENGVFYAAGQLYGLSFKERKDIPVWNADVRVFEVFDADGKPLALFYCDYYKRDNKNGGAWMSNFVDQSKLMGRLPVVYNVANLPKPAAGEPALISFSDVVTMFHEFGHALHGMLADSEYPSLSGTSVARDFVEFPSQFNEHWATYPAVFAHYAKHYKTGAAMPEELATKIKRAVDFNQGYMLTELVAAAELDMQWHSLPVGEGLQEPDAFEKAALAKKGFTLGYVPPRYRSSYFSHIWGGGYAAGYYAYLWSEMLDDDAFQWFQDHGGLTRANGDRFRKMVLSRGNTEDLAKMYEAWLGSAPKVEPMLKYRGLEKAAAK</sequence>
<comment type="subcellular location">
    <subcellularLocation>
        <location evidence="1">Cytoplasm</location>
    </subcellularLocation>
</comment>
<dbReference type="InterPro" id="IPR001567">
    <property type="entry name" value="Pept_M3A_M3B_dom"/>
</dbReference>
<evidence type="ECO:0000256" key="1">
    <source>
        <dbReference type="ARBA" id="ARBA00004496"/>
    </source>
</evidence>
<evidence type="ECO:0000256" key="13">
    <source>
        <dbReference type="ARBA" id="ARBA00070755"/>
    </source>
</evidence>
<keyword evidence="5 15" id="KW-0645">Protease</keyword>
<keyword evidence="6 15" id="KW-0479">Metal-binding</keyword>
<evidence type="ECO:0000256" key="11">
    <source>
        <dbReference type="ARBA" id="ARBA00054529"/>
    </source>
</evidence>
<dbReference type="PANTHER" id="PTHR43660:SF1">
    <property type="entry name" value="DIPEPTIDYL CARBOXYPEPTIDASE"/>
    <property type="match status" value="1"/>
</dbReference>
<dbReference type="Gene3D" id="1.10.1370.40">
    <property type="match status" value="3"/>
</dbReference>
<keyword evidence="4 18" id="KW-0121">Carboxypeptidase</keyword>
<evidence type="ECO:0000256" key="2">
    <source>
        <dbReference type="ARBA" id="ARBA00006040"/>
    </source>
</evidence>
<evidence type="ECO:0000256" key="10">
    <source>
        <dbReference type="ARBA" id="ARBA00052506"/>
    </source>
</evidence>
<dbReference type="GO" id="GO:0008241">
    <property type="term" value="F:peptidyl-dipeptidase activity"/>
    <property type="evidence" value="ECO:0007669"/>
    <property type="project" value="UniProtKB-EC"/>
</dbReference>
<evidence type="ECO:0000256" key="9">
    <source>
        <dbReference type="ARBA" id="ARBA00023049"/>
    </source>
</evidence>
<dbReference type="GO" id="GO:0046872">
    <property type="term" value="F:metal ion binding"/>
    <property type="evidence" value="ECO:0007669"/>
    <property type="project" value="UniProtKB-UniRule"/>
</dbReference>
<reference evidence="18 19" key="1">
    <citation type="submission" date="2020-07" db="EMBL/GenBank/DDBJ databases">
        <title>Genomic Encyclopedia of Type Strains, Phase IV (KMG-V): Genome sequencing to study the core and pangenomes of soil and plant-associated prokaryotes.</title>
        <authorList>
            <person name="Whitman W."/>
        </authorList>
    </citation>
    <scope>NUCLEOTIDE SEQUENCE [LARGE SCALE GENOMIC DNA]</scope>
    <source>
        <strain evidence="18 19">M8UP22</strain>
    </source>
</reference>
<evidence type="ECO:0000256" key="3">
    <source>
        <dbReference type="ARBA" id="ARBA00022490"/>
    </source>
</evidence>
<comment type="caution">
    <text evidence="18">The sequence shown here is derived from an EMBL/GenBank/DDBJ whole genome shotgun (WGS) entry which is preliminary data.</text>
</comment>
<protein>
    <recommendedName>
        <fullName evidence="13">Dipeptidyl carboxypeptidase</fullName>
        <ecNumber evidence="12">3.4.15.5</ecNumber>
    </recommendedName>
    <alternativeName>
        <fullName evidence="14">Peptidyl-dipeptidase Dcp</fullName>
    </alternativeName>
</protein>
<evidence type="ECO:0000313" key="18">
    <source>
        <dbReference type="EMBL" id="NYF88690.1"/>
    </source>
</evidence>
<keyword evidence="7 15" id="KW-0378">Hydrolase</keyword>
<evidence type="ECO:0000256" key="15">
    <source>
        <dbReference type="RuleBase" id="RU003435"/>
    </source>
</evidence>
<keyword evidence="9 15" id="KW-0482">Metalloprotease</keyword>
<dbReference type="GO" id="GO:0006508">
    <property type="term" value="P:proteolysis"/>
    <property type="evidence" value="ECO:0007669"/>
    <property type="project" value="UniProtKB-KW"/>
</dbReference>
<feature type="chain" id="PRO_5032504577" description="Dipeptidyl carboxypeptidase" evidence="16">
    <location>
        <begin position="30"/>
        <end position="727"/>
    </location>
</feature>
<evidence type="ECO:0000256" key="8">
    <source>
        <dbReference type="ARBA" id="ARBA00022833"/>
    </source>
</evidence>
<comment type="cofactor">
    <cofactor evidence="15">
        <name>Zn(2+)</name>
        <dbReference type="ChEBI" id="CHEBI:29105"/>
    </cofactor>
    <text evidence="15">Binds 1 zinc ion.</text>
</comment>
<dbReference type="GO" id="GO:0004222">
    <property type="term" value="F:metalloendopeptidase activity"/>
    <property type="evidence" value="ECO:0007669"/>
    <property type="project" value="InterPro"/>
</dbReference>
<comment type="function">
    <text evidence="11">Removes dipeptides from the C-termini of N-blocked tripeptides, tetrapeptides and larger peptides.</text>
</comment>
<evidence type="ECO:0000256" key="16">
    <source>
        <dbReference type="SAM" id="SignalP"/>
    </source>
</evidence>
<dbReference type="InterPro" id="IPR045090">
    <property type="entry name" value="Pept_M3A_M3B"/>
</dbReference>
<dbReference type="AlphaFoldDB" id="A0A852VAH7"/>
<feature type="signal peptide" evidence="16">
    <location>
        <begin position="1"/>
        <end position="29"/>
    </location>
</feature>